<feature type="compositionally biased region" description="Basic and acidic residues" evidence="1">
    <location>
        <begin position="575"/>
        <end position="603"/>
    </location>
</feature>
<evidence type="ECO:0000313" key="3">
    <source>
        <dbReference type="EMBL" id="MFD1202779.1"/>
    </source>
</evidence>
<feature type="transmembrane region" description="Helical" evidence="2">
    <location>
        <begin position="339"/>
        <end position="361"/>
    </location>
</feature>
<comment type="caution">
    <text evidence="3">The sequence shown here is derived from an EMBL/GenBank/DDBJ whole genome shotgun (WGS) entry which is preliminary data.</text>
</comment>
<evidence type="ECO:0000256" key="1">
    <source>
        <dbReference type="SAM" id="MobiDB-lite"/>
    </source>
</evidence>
<feature type="transmembrane region" description="Helical" evidence="2">
    <location>
        <begin position="142"/>
        <end position="164"/>
    </location>
</feature>
<feature type="region of interest" description="Disordered" evidence="1">
    <location>
        <begin position="438"/>
        <end position="463"/>
    </location>
</feature>
<accession>A0ABW3TRH0</accession>
<dbReference type="Pfam" id="PF19877">
    <property type="entry name" value="DUF6350"/>
    <property type="match status" value="1"/>
</dbReference>
<feature type="transmembrane region" description="Helical" evidence="2">
    <location>
        <begin position="272"/>
        <end position="292"/>
    </location>
</feature>
<organism evidence="3 4">
    <name type="scientific">Leucobacter albus</name>
    <dbReference type="NCBI Taxonomy" id="272210"/>
    <lineage>
        <taxon>Bacteria</taxon>
        <taxon>Bacillati</taxon>
        <taxon>Actinomycetota</taxon>
        <taxon>Actinomycetes</taxon>
        <taxon>Micrococcales</taxon>
        <taxon>Microbacteriaceae</taxon>
        <taxon>Leucobacter</taxon>
    </lineage>
</organism>
<feature type="transmembrane region" description="Helical" evidence="2">
    <location>
        <begin position="206"/>
        <end position="224"/>
    </location>
</feature>
<keyword evidence="2" id="KW-1133">Transmembrane helix</keyword>
<feature type="transmembrane region" description="Helical" evidence="2">
    <location>
        <begin position="376"/>
        <end position="399"/>
    </location>
</feature>
<dbReference type="Proteomes" id="UP001597181">
    <property type="component" value="Unassembled WGS sequence"/>
</dbReference>
<dbReference type="InterPro" id="IPR045931">
    <property type="entry name" value="DUF6350"/>
</dbReference>
<feature type="transmembrane region" description="Helical" evidence="2">
    <location>
        <begin position="44"/>
        <end position="60"/>
    </location>
</feature>
<feature type="transmembrane region" description="Helical" evidence="2">
    <location>
        <begin position="15"/>
        <end position="37"/>
    </location>
</feature>
<sequence>MRAILTGVVATIEAIAVALATLLVAAAVAFLVWWLAFDLGAEPADVFAGAGAAWLLAHFVPLGVELSPETMQLLGFGPEALAFTLSLAPLGITLVTVGFAARAGWRFGGRGGAGAAGVLGGALGFGAVAGVVASLAPLVRGGWFAAAAAAGLVYGAGSAIAFVIRAAREQHGWWIAALGATEAALAKLGLPRPAAFAYRAGQTLRLAVMLLAGYLGLAGIAFAASLLGRFAHVVGASEALQLDLWGTLLMFVLQLMLLPVLVLWAGSWLTGAGFAVGIGSSASPFGQLLGPLPGLPVLAAIPEGWGSGAVIAPLLLALVGVAIGAALGERARQQTLGALAAQVVGAAVAAGLAIALANWAASGSLGPGRLAEVGPAVWLGAGLAAAELGLGCFLGALAARADVARRIRVGREAGPRLGGVTDPDAGAEALAGAPAGVPGGVRVGERAGTDRGASLDREEAPGEERLAPVARLWPRAARRSGSEAGIGVLGEELDPDDQLTEPLDGVVGGGSAGGADGFAAGGYGTDAYGTDAYDTDAYDTDADDTDAYDTDAFGAGVLGADGPGAPVPEAELFDQHDAGRDDGHDAGHDAGHDDAGGQAERRAPGATGAREAGREPDAEELIEAYSWENVDLDAQADPEPKRQGWRWPGRKG</sequence>
<feature type="region of interest" description="Disordered" evidence="1">
    <location>
        <begin position="575"/>
        <end position="652"/>
    </location>
</feature>
<keyword evidence="2" id="KW-0472">Membrane</keyword>
<feature type="compositionally biased region" description="Basic and acidic residues" evidence="1">
    <location>
        <begin position="443"/>
        <end position="463"/>
    </location>
</feature>
<dbReference type="EMBL" id="JBHTLY010000006">
    <property type="protein sequence ID" value="MFD1202779.1"/>
    <property type="molecule type" value="Genomic_DNA"/>
</dbReference>
<feature type="transmembrane region" description="Helical" evidence="2">
    <location>
        <begin position="244"/>
        <end position="265"/>
    </location>
</feature>
<gene>
    <name evidence="3" type="ORF">ACFQ3U_12835</name>
</gene>
<keyword evidence="4" id="KW-1185">Reference proteome</keyword>
<dbReference type="RefSeq" id="WP_343962647.1">
    <property type="nucleotide sequence ID" value="NZ_BAAAKZ010000017.1"/>
</dbReference>
<proteinExistence type="predicted"/>
<feature type="transmembrane region" description="Helical" evidence="2">
    <location>
        <begin position="304"/>
        <end position="327"/>
    </location>
</feature>
<evidence type="ECO:0000313" key="4">
    <source>
        <dbReference type="Proteomes" id="UP001597181"/>
    </source>
</evidence>
<keyword evidence="2" id="KW-0812">Transmembrane</keyword>
<evidence type="ECO:0000256" key="2">
    <source>
        <dbReference type="SAM" id="Phobius"/>
    </source>
</evidence>
<feature type="transmembrane region" description="Helical" evidence="2">
    <location>
        <begin position="80"/>
        <end position="101"/>
    </location>
</feature>
<name>A0ABW3TRH0_9MICO</name>
<reference evidence="4" key="1">
    <citation type="journal article" date="2019" name="Int. J. Syst. Evol. Microbiol.">
        <title>The Global Catalogue of Microorganisms (GCM) 10K type strain sequencing project: providing services to taxonomists for standard genome sequencing and annotation.</title>
        <authorList>
            <consortium name="The Broad Institute Genomics Platform"/>
            <consortium name="The Broad Institute Genome Sequencing Center for Infectious Disease"/>
            <person name="Wu L."/>
            <person name="Ma J."/>
        </authorList>
    </citation>
    <scope>NUCLEOTIDE SEQUENCE [LARGE SCALE GENOMIC DNA]</scope>
    <source>
        <strain evidence="4">CCUG 50213</strain>
    </source>
</reference>
<feature type="transmembrane region" description="Helical" evidence="2">
    <location>
        <begin position="113"/>
        <end position="136"/>
    </location>
</feature>
<protein>
    <submittedName>
        <fullName evidence="3">DUF6350 family protein</fullName>
    </submittedName>
</protein>